<dbReference type="PANTHER" id="PTHR21039:SF0">
    <property type="entry name" value="HISTIDINOL-PHOSPHATASE"/>
    <property type="match status" value="1"/>
</dbReference>
<gene>
    <name evidence="11" type="ORF">MPSI1_003728</name>
</gene>
<evidence type="ECO:0000259" key="10">
    <source>
        <dbReference type="Pfam" id="PF02811"/>
    </source>
</evidence>
<dbReference type="GO" id="GO:0004401">
    <property type="term" value="F:histidinol-phosphatase activity"/>
    <property type="evidence" value="ECO:0007669"/>
    <property type="project" value="UniProtKB-UniRule"/>
</dbReference>
<evidence type="ECO:0000256" key="4">
    <source>
        <dbReference type="ARBA" id="ARBA00022605"/>
    </source>
</evidence>
<comment type="similarity">
    <text evidence="2 8">Belongs to the PHP hydrolase family. HisK subfamily.</text>
</comment>
<evidence type="ECO:0000256" key="8">
    <source>
        <dbReference type="RuleBase" id="RU366003"/>
    </source>
</evidence>
<keyword evidence="4 8" id="KW-0028">Amino-acid biosynthesis</keyword>
<dbReference type="GO" id="GO:0005737">
    <property type="term" value="C:cytoplasm"/>
    <property type="evidence" value="ECO:0007669"/>
    <property type="project" value="TreeGrafter"/>
</dbReference>
<accession>A0AAF0F885</accession>
<feature type="domain" description="PHP" evidence="10">
    <location>
        <begin position="4"/>
        <end position="234"/>
    </location>
</feature>
<dbReference type="EC" id="3.1.3.15" evidence="3 8"/>
<reference evidence="11" key="1">
    <citation type="submission" date="2023-02" db="EMBL/GenBank/DDBJ databases">
        <title>Mating type loci evolution in Malassezia.</title>
        <authorList>
            <person name="Coelho M.A."/>
        </authorList>
    </citation>
    <scope>NUCLEOTIDE SEQUENCE</scope>
    <source>
        <strain evidence="11">CBS 14136</strain>
    </source>
</reference>
<keyword evidence="12" id="KW-1185">Reference proteome</keyword>
<evidence type="ECO:0000313" key="11">
    <source>
        <dbReference type="EMBL" id="WFD45051.1"/>
    </source>
</evidence>
<dbReference type="PANTHER" id="PTHR21039">
    <property type="entry name" value="HISTIDINOL PHOSPHATASE-RELATED"/>
    <property type="match status" value="1"/>
</dbReference>
<keyword evidence="5 8" id="KW-0378">Hydrolase</keyword>
<evidence type="ECO:0000256" key="3">
    <source>
        <dbReference type="ARBA" id="ARBA00013085"/>
    </source>
</evidence>
<sequence>MHSHHSHSGEFCEHARCSLDEVVAQAHKLHFSHFHLSEHIPREFDHHLYPEEKEAQLTPAKLHDRFVKYIQRARKVQHEYAERTPPMHILVGCETENIASPQSVDFLCRILGQDDANYASIPAPFVGKGLVDYLVGSVHHAHGIPIDFDHATFQDALRSGAQDPRGGRVSLLDSYLDMQLEVFQRLQPEVIGHFDLYRLFEPSASWLENENIYEKVVRNIRYAASYGALFEANSAAFRKGWYMETYPGKRILPIILSVGGRIALSDDSHGVDQVGLNYKHLRDYLMRHDVSAVWRLERDPKTASPLTMEQMQESFQQSELQRQKRAATNRPGDQAPITFPRGTRAVPTPDWAHAPFWRTSR</sequence>
<feature type="compositionally biased region" description="Low complexity" evidence="9">
    <location>
        <begin position="309"/>
        <end position="320"/>
    </location>
</feature>
<dbReference type="NCBIfam" id="TIGR01856">
    <property type="entry name" value="hisJ_fam"/>
    <property type="match status" value="1"/>
</dbReference>
<comment type="pathway">
    <text evidence="1 8">Amino-acid biosynthesis; L-histidine biosynthesis; L-histidine from 5-phospho-alpha-D-ribose 1-diphosphate: step 8/9.</text>
</comment>
<dbReference type="InterPro" id="IPR004013">
    <property type="entry name" value="PHP_dom"/>
</dbReference>
<feature type="region of interest" description="Disordered" evidence="9">
    <location>
        <begin position="309"/>
        <end position="361"/>
    </location>
</feature>
<dbReference type="Proteomes" id="UP001214628">
    <property type="component" value="Chromosome 7"/>
</dbReference>
<proteinExistence type="inferred from homology"/>
<name>A0AAF0F885_9BASI</name>
<dbReference type="InterPro" id="IPR010140">
    <property type="entry name" value="Histidinol_P_phosphatase_HisJ"/>
</dbReference>
<evidence type="ECO:0000256" key="5">
    <source>
        <dbReference type="ARBA" id="ARBA00022801"/>
    </source>
</evidence>
<evidence type="ECO:0000256" key="6">
    <source>
        <dbReference type="ARBA" id="ARBA00023102"/>
    </source>
</evidence>
<evidence type="ECO:0000256" key="9">
    <source>
        <dbReference type="SAM" id="MobiDB-lite"/>
    </source>
</evidence>
<evidence type="ECO:0000256" key="2">
    <source>
        <dbReference type="ARBA" id="ARBA00009152"/>
    </source>
</evidence>
<dbReference type="EMBL" id="CP118381">
    <property type="protein sequence ID" value="WFD45051.1"/>
    <property type="molecule type" value="Genomic_DNA"/>
</dbReference>
<dbReference type="InterPro" id="IPR016195">
    <property type="entry name" value="Pol/histidinol_Pase-like"/>
</dbReference>
<keyword evidence="6 8" id="KW-0368">Histidine biosynthesis</keyword>
<organism evidence="11 12">
    <name type="scientific">Malassezia psittaci</name>
    <dbReference type="NCBI Taxonomy" id="1821823"/>
    <lineage>
        <taxon>Eukaryota</taxon>
        <taxon>Fungi</taxon>
        <taxon>Dikarya</taxon>
        <taxon>Basidiomycota</taxon>
        <taxon>Ustilaginomycotina</taxon>
        <taxon>Malasseziomycetes</taxon>
        <taxon>Malasseziales</taxon>
        <taxon>Malasseziaceae</taxon>
        <taxon>Malassezia</taxon>
    </lineage>
</organism>
<dbReference type="SUPFAM" id="SSF89550">
    <property type="entry name" value="PHP domain-like"/>
    <property type="match status" value="1"/>
</dbReference>
<evidence type="ECO:0000256" key="7">
    <source>
        <dbReference type="ARBA" id="ARBA00049158"/>
    </source>
</evidence>
<evidence type="ECO:0000313" key="12">
    <source>
        <dbReference type="Proteomes" id="UP001214628"/>
    </source>
</evidence>
<protein>
    <recommendedName>
        <fullName evidence="3 8">Histidinol-phosphatase</fullName>
        <shortName evidence="8">HolPase</shortName>
        <ecNumber evidence="3 8">3.1.3.15</ecNumber>
    </recommendedName>
</protein>
<evidence type="ECO:0000256" key="1">
    <source>
        <dbReference type="ARBA" id="ARBA00004970"/>
    </source>
</evidence>
<dbReference type="Gene3D" id="3.20.20.140">
    <property type="entry name" value="Metal-dependent hydrolases"/>
    <property type="match status" value="1"/>
</dbReference>
<comment type="catalytic activity">
    <reaction evidence="7 8">
        <text>L-histidinol phosphate + H2O = L-histidinol + phosphate</text>
        <dbReference type="Rhea" id="RHEA:14465"/>
        <dbReference type="ChEBI" id="CHEBI:15377"/>
        <dbReference type="ChEBI" id="CHEBI:43474"/>
        <dbReference type="ChEBI" id="CHEBI:57699"/>
        <dbReference type="ChEBI" id="CHEBI:57980"/>
        <dbReference type="EC" id="3.1.3.15"/>
    </reaction>
</comment>
<dbReference type="GO" id="GO:0000105">
    <property type="term" value="P:L-histidine biosynthetic process"/>
    <property type="evidence" value="ECO:0007669"/>
    <property type="project" value="UniProtKB-UniRule"/>
</dbReference>
<dbReference type="AlphaFoldDB" id="A0AAF0F885"/>
<dbReference type="Pfam" id="PF02811">
    <property type="entry name" value="PHP"/>
    <property type="match status" value="1"/>
</dbReference>